<evidence type="ECO:0000256" key="7">
    <source>
        <dbReference type="ARBA" id="ARBA00023141"/>
    </source>
</evidence>
<keyword evidence="8" id="KW-0456">Lyase</keyword>
<proteinExistence type="predicted"/>
<dbReference type="AlphaFoldDB" id="A0A8J5BVJ6"/>
<organism evidence="10 11">
    <name type="scientific">Zingiber officinale</name>
    <name type="common">Ginger</name>
    <name type="synonym">Amomum zingiber</name>
    <dbReference type="NCBI Taxonomy" id="94328"/>
    <lineage>
        <taxon>Eukaryota</taxon>
        <taxon>Viridiplantae</taxon>
        <taxon>Streptophyta</taxon>
        <taxon>Embryophyta</taxon>
        <taxon>Tracheophyta</taxon>
        <taxon>Spermatophyta</taxon>
        <taxon>Magnoliopsida</taxon>
        <taxon>Liliopsida</taxon>
        <taxon>Zingiberales</taxon>
        <taxon>Zingiberaceae</taxon>
        <taxon>Zingiber</taxon>
    </lineage>
</organism>
<evidence type="ECO:0000256" key="5">
    <source>
        <dbReference type="ARBA" id="ARBA00022793"/>
    </source>
</evidence>
<keyword evidence="7" id="KW-0057">Aromatic amino acid biosynthesis</keyword>
<dbReference type="SUPFAM" id="SSF51366">
    <property type="entry name" value="Ribulose-phoshate binding barrel"/>
    <property type="match status" value="1"/>
</dbReference>
<dbReference type="InterPro" id="IPR045186">
    <property type="entry name" value="Indole-3-glycerol_P_synth"/>
</dbReference>
<comment type="pathway">
    <text evidence="2">Amino-acid biosynthesis; L-tryptophan biosynthesis; L-tryptophan from chorismate: step 4/5.</text>
</comment>
<dbReference type="UniPathway" id="UPA00035">
    <property type="reaction ID" value="UER00043"/>
</dbReference>
<evidence type="ECO:0000256" key="1">
    <source>
        <dbReference type="ARBA" id="ARBA00001633"/>
    </source>
</evidence>
<dbReference type="InterPro" id="IPR013798">
    <property type="entry name" value="Indole-3-glycerol_P_synth_dom"/>
</dbReference>
<dbReference type="GO" id="GO:0000162">
    <property type="term" value="P:L-tryptophan biosynthetic process"/>
    <property type="evidence" value="ECO:0007669"/>
    <property type="project" value="UniProtKB-UniPathway"/>
</dbReference>
<gene>
    <name evidence="10" type="ORF">ZIOFF_073024</name>
</gene>
<evidence type="ECO:0000256" key="3">
    <source>
        <dbReference type="ARBA" id="ARBA00012362"/>
    </source>
</evidence>
<dbReference type="PANTHER" id="PTHR22854:SF2">
    <property type="entry name" value="INDOLE-3-GLYCEROL-PHOSPHATE SYNTHASE"/>
    <property type="match status" value="1"/>
</dbReference>
<name>A0A8J5BVJ6_ZINOF</name>
<keyword evidence="4" id="KW-0028">Amino-acid biosynthesis</keyword>
<sequence>MATPAAAGFYFAPFQFRQVKSLSSSDKPSISLHAPLGISPLSLFVISKNPSRRDVSSRCSVDPNTLLEEEEEAEAEAAEKRRELNSTNLPWDTPAPRVGELFDQCGAEKDVEFTLIIFNFIKETTLASTSVTAKEEISNSLKFRECQNGKLAEDVAAVQGVKIRRRPPTGPSKHYVGPFEFRLENEGNTPRNILEKIIWDKELELKERRPLITIMKALENAPPVRDFIGTLKASYEHTGMPALIAEVKKASPSRDTAIDKTVDIVCGFVSTFGHLQSHLKQVEVANSYEKNGAACISVLTDEKYFQGSFENLEAIRRAGVKCPLLCKEFIVDAWQIYYARSKGADAILLIAAVLADLDIKYLTKICRLLGLAALIEVHNESELDRVLGIEGVQLIGINNRNLVLAIAGQVVSESGLFTPEDISYVQDAGIKAVLVGESLIKQDDPGGAISGLFERAIIAMSRVHSKAAMDTEMPITTLTYCDNRGEVDHHFTSRDGCGEDDHSLAMSWPCLTRQPPCACCKLVLAAGFHSG</sequence>
<evidence type="ECO:0000313" key="11">
    <source>
        <dbReference type="Proteomes" id="UP000734854"/>
    </source>
</evidence>
<dbReference type="Proteomes" id="UP000734854">
    <property type="component" value="Unassembled WGS sequence"/>
</dbReference>
<dbReference type="InterPro" id="IPR013785">
    <property type="entry name" value="Aldolase_TIM"/>
</dbReference>
<protein>
    <recommendedName>
        <fullName evidence="3">indole-3-glycerol-phosphate synthase</fullName>
        <ecNumber evidence="3">4.1.1.48</ecNumber>
    </recommendedName>
</protein>
<dbReference type="PROSITE" id="PS00614">
    <property type="entry name" value="IGPS"/>
    <property type="match status" value="1"/>
</dbReference>
<dbReference type="InterPro" id="IPR011060">
    <property type="entry name" value="RibuloseP-bd_barrel"/>
</dbReference>
<dbReference type="PANTHER" id="PTHR22854">
    <property type="entry name" value="TRYPTOPHAN BIOSYNTHESIS PROTEIN"/>
    <property type="match status" value="1"/>
</dbReference>
<keyword evidence="6" id="KW-0822">Tryptophan biosynthesis</keyword>
<dbReference type="CDD" id="cd00331">
    <property type="entry name" value="IGPS"/>
    <property type="match status" value="1"/>
</dbReference>
<evidence type="ECO:0000256" key="6">
    <source>
        <dbReference type="ARBA" id="ARBA00022822"/>
    </source>
</evidence>
<evidence type="ECO:0000256" key="4">
    <source>
        <dbReference type="ARBA" id="ARBA00022605"/>
    </source>
</evidence>
<dbReference type="InterPro" id="IPR001468">
    <property type="entry name" value="Indole-3-GlycerolPSynthase_CS"/>
</dbReference>
<comment type="catalytic activity">
    <reaction evidence="1">
        <text>1-(2-carboxyphenylamino)-1-deoxy-D-ribulose 5-phosphate + H(+) = (1S,2R)-1-C-(indol-3-yl)glycerol 3-phosphate + CO2 + H2O</text>
        <dbReference type="Rhea" id="RHEA:23476"/>
        <dbReference type="ChEBI" id="CHEBI:15377"/>
        <dbReference type="ChEBI" id="CHEBI:15378"/>
        <dbReference type="ChEBI" id="CHEBI:16526"/>
        <dbReference type="ChEBI" id="CHEBI:58613"/>
        <dbReference type="ChEBI" id="CHEBI:58866"/>
        <dbReference type="EC" id="4.1.1.48"/>
    </reaction>
</comment>
<reference evidence="10 11" key="1">
    <citation type="submission" date="2020-08" db="EMBL/GenBank/DDBJ databases">
        <title>Plant Genome Project.</title>
        <authorList>
            <person name="Zhang R.-G."/>
        </authorList>
    </citation>
    <scope>NUCLEOTIDE SEQUENCE [LARGE SCALE GENOMIC DNA]</scope>
    <source>
        <tissue evidence="10">Rhizome</tissue>
    </source>
</reference>
<keyword evidence="5" id="KW-0210">Decarboxylase</keyword>
<dbReference type="GO" id="GO:0004425">
    <property type="term" value="F:indole-3-glycerol-phosphate synthase activity"/>
    <property type="evidence" value="ECO:0007669"/>
    <property type="project" value="UniProtKB-EC"/>
</dbReference>
<accession>A0A8J5BVJ6</accession>
<comment type="caution">
    <text evidence="10">The sequence shown here is derived from an EMBL/GenBank/DDBJ whole genome shotgun (WGS) entry which is preliminary data.</text>
</comment>
<dbReference type="GO" id="GO:0004640">
    <property type="term" value="F:phosphoribosylanthranilate isomerase activity"/>
    <property type="evidence" value="ECO:0007669"/>
    <property type="project" value="TreeGrafter"/>
</dbReference>
<evidence type="ECO:0000313" key="10">
    <source>
        <dbReference type="EMBL" id="KAG6468348.1"/>
    </source>
</evidence>
<evidence type="ECO:0000256" key="8">
    <source>
        <dbReference type="ARBA" id="ARBA00023239"/>
    </source>
</evidence>
<evidence type="ECO:0000259" key="9">
    <source>
        <dbReference type="Pfam" id="PF00218"/>
    </source>
</evidence>
<dbReference type="EC" id="4.1.1.48" evidence="3"/>
<feature type="domain" description="Indole-3-glycerol phosphate synthase" evidence="9">
    <location>
        <begin position="273"/>
        <end position="449"/>
    </location>
</feature>
<keyword evidence="11" id="KW-1185">Reference proteome</keyword>
<dbReference type="Gene3D" id="3.20.20.70">
    <property type="entry name" value="Aldolase class I"/>
    <property type="match status" value="1"/>
</dbReference>
<dbReference type="Pfam" id="PF00218">
    <property type="entry name" value="IGPS"/>
    <property type="match status" value="1"/>
</dbReference>
<dbReference type="EMBL" id="JACMSC010000022">
    <property type="protein sequence ID" value="KAG6468348.1"/>
    <property type="molecule type" value="Genomic_DNA"/>
</dbReference>
<evidence type="ECO:0000256" key="2">
    <source>
        <dbReference type="ARBA" id="ARBA00004696"/>
    </source>
</evidence>